<keyword evidence="6" id="KW-0143">Chaperone</keyword>
<evidence type="ECO:0000256" key="3">
    <source>
        <dbReference type="ARBA" id="ARBA00022687"/>
    </source>
</evidence>
<dbReference type="Pfam" id="PF10185">
    <property type="entry name" value="Mesd"/>
    <property type="match status" value="1"/>
</dbReference>
<keyword evidence="3" id="KW-0879">Wnt signaling pathway</keyword>
<keyword evidence="4 8" id="KW-0732">Signal</keyword>
<keyword evidence="5" id="KW-0256">Endoplasmic reticulum</keyword>
<dbReference type="GO" id="GO:0005783">
    <property type="term" value="C:endoplasmic reticulum"/>
    <property type="evidence" value="ECO:0007669"/>
    <property type="project" value="UniProtKB-SubCell"/>
</dbReference>
<dbReference type="PANTHER" id="PTHR17600">
    <property type="entry name" value="MESODERM DEVELOPMENT CANDIDATE 2"/>
    <property type="match status" value="1"/>
</dbReference>
<evidence type="ECO:0000256" key="8">
    <source>
        <dbReference type="SAM" id="SignalP"/>
    </source>
</evidence>
<dbReference type="GO" id="GO:0006457">
    <property type="term" value="P:protein folding"/>
    <property type="evidence" value="ECO:0007669"/>
    <property type="project" value="InterPro"/>
</dbReference>
<feature type="compositionally biased region" description="Acidic residues" evidence="7">
    <location>
        <begin position="56"/>
        <end position="71"/>
    </location>
</feature>
<dbReference type="EMBL" id="BT077663">
    <property type="protein sequence ID" value="ACO12087.1"/>
    <property type="molecule type" value="mRNA"/>
</dbReference>
<dbReference type="AlphaFoldDB" id="C1BST4"/>
<dbReference type="OrthoDB" id="75833at2759"/>
<organism evidence="9">
    <name type="scientific">Lepeophtheirus salmonis</name>
    <name type="common">Salmon louse</name>
    <name type="synonym">Caligus salmonis</name>
    <dbReference type="NCBI Taxonomy" id="72036"/>
    <lineage>
        <taxon>Eukaryota</taxon>
        <taxon>Metazoa</taxon>
        <taxon>Ecdysozoa</taxon>
        <taxon>Arthropoda</taxon>
        <taxon>Crustacea</taxon>
        <taxon>Multicrustacea</taxon>
        <taxon>Hexanauplia</taxon>
        <taxon>Copepoda</taxon>
        <taxon>Siphonostomatoida</taxon>
        <taxon>Caligidae</taxon>
        <taxon>Lepeophtheirus</taxon>
    </lineage>
</organism>
<evidence type="ECO:0000256" key="1">
    <source>
        <dbReference type="ARBA" id="ARBA00004240"/>
    </source>
</evidence>
<gene>
    <name evidence="9" type="primary">MESD2</name>
</gene>
<proteinExistence type="evidence at transcript level"/>
<sequence>MMSMTPWKMSTLLLICVPFIILLNLCEAKKPEDKPDWAKKDIRDFSDSDMERLLEQWEEEDEPLPPDELPEGDPRRPQPKIDFSKVSQDPESILQASKKGKSLMMFVRVNGSPTKQETQDLMGLWQSSLRNNHIQVEVFPLESDRAIFMFKDGAVAWEAKDFLVKEPRVQEVTIEQKAYYGIHTPEYAQQKQKSEL</sequence>
<accession>C1BST4</accession>
<evidence type="ECO:0000256" key="6">
    <source>
        <dbReference type="ARBA" id="ARBA00023186"/>
    </source>
</evidence>
<comment type="subcellular location">
    <subcellularLocation>
        <location evidence="1">Endoplasmic reticulum</location>
    </subcellularLocation>
</comment>
<evidence type="ECO:0000313" key="9">
    <source>
        <dbReference type="EMBL" id="ACO12087.1"/>
    </source>
</evidence>
<evidence type="ECO:0000256" key="2">
    <source>
        <dbReference type="ARBA" id="ARBA00011068"/>
    </source>
</evidence>
<feature type="signal peptide" evidence="8">
    <location>
        <begin position="1"/>
        <end position="28"/>
    </location>
</feature>
<dbReference type="PANTHER" id="PTHR17600:SF2">
    <property type="entry name" value="LRP CHAPERONE MESD"/>
    <property type="match status" value="1"/>
</dbReference>
<comment type="similarity">
    <text evidence="2">Belongs to the MESD family.</text>
</comment>
<dbReference type="GO" id="GO:0016055">
    <property type="term" value="P:Wnt signaling pathway"/>
    <property type="evidence" value="ECO:0007669"/>
    <property type="project" value="UniProtKB-KW"/>
</dbReference>
<name>C1BST4_LEPSM</name>
<evidence type="ECO:0000256" key="5">
    <source>
        <dbReference type="ARBA" id="ARBA00022824"/>
    </source>
</evidence>
<feature type="chain" id="PRO_5002907431" evidence="8">
    <location>
        <begin position="29"/>
        <end position="196"/>
    </location>
</feature>
<evidence type="ECO:0000256" key="7">
    <source>
        <dbReference type="SAM" id="MobiDB-lite"/>
    </source>
</evidence>
<feature type="region of interest" description="Disordered" evidence="7">
    <location>
        <begin position="50"/>
        <end position="87"/>
    </location>
</feature>
<dbReference type="InterPro" id="IPR019330">
    <property type="entry name" value="MESD"/>
</dbReference>
<dbReference type="Gene3D" id="3.30.70.260">
    <property type="match status" value="1"/>
</dbReference>
<protein>
    <submittedName>
        <fullName evidence="9">Mesoderm development candidate 2</fullName>
    </submittedName>
</protein>
<reference evidence="9" key="1">
    <citation type="submission" date="2009-06" db="EMBL/GenBank/DDBJ databases">
        <title>Lepeophtheirus salmonis ESTs and full-length cDNAs.</title>
        <authorList>
            <person name="Yasuike M."/>
            <person name="von Schalburg K."/>
            <person name="Cooper G."/>
            <person name="Leong J."/>
            <person name="Jones S.R.M."/>
            <person name="Koop B.F."/>
        </authorList>
    </citation>
    <scope>NUCLEOTIDE SEQUENCE</scope>
    <source>
        <strain evidence="9">Pacific form</strain>
        <tissue evidence="9">Whole</tissue>
    </source>
</reference>
<dbReference type="Gene3D" id="6.10.250.640">
    <property type="match status" value="1"/>
</dbReference>
<evidence type="ECO:0000256" key="4">
    <source>
        <dbReference type="ARBA" id="ARBA00022729"/>
    </source>
</evidence>